<sequence length="336" mass="38715">MPRDNKHIPKYIKDAPWYNSDTTGQSDDPLAHHRNADSHLVNSGKPKVGAGIVDEFLELDTSTDNTSVRLKKDGSKAQVAPEKDQKLIRKDASTYDMKRDRWYGYNSELYITSQKESSTGSEEKKEAETVTMDLDEEIELKELGLWDLYRTNPSIFSKDQTKLVRLREDKAVYLKNISDSNDITYDPKSRTDRSDSVGYFNDRNLFTRHLTGDAKKYQQSNVFAWDDNKRTSEISSTNVTSNPTLSEIRNTSKKPAMNKDLFSKYTQQESNGSDDEDHKNDQNNKSNQNEELKNPTPQYLEDVFIANHTSIWGSYYQDGRWGFKCCKKFDKDSLCD</sequence>
<keyword evidence="4 7" id="KW-0747">Spliceosome</keyword>
<organism evidence="10 11">
    <name type="scientific">Wickerhamomyces pijperi</name>
    <name type="common">Yeast</name>
    <name type="synonym">Pichia pijperi</name>
    <dbReference type="NCBI Taxonomy" id="599730"/>
    <lineage>
        <taxon>Eukaryota</taxon>
        <taxon>Fungi</taxon>
        <taxon>Dikarya</taxon>
        <taxon>Ascomycota</taxon>
        <taxon>Saccharomycotina</taxon>
        <taxon>Saccharomycetes</taxon>
        <taxon>Phaffomycetales</taxon>
        <taxon>Wickerhamomycetaceae</taxon>
        <taxon>Wickerhamomyces</taxon>
    </lineage>
</organism>
<evidence type="ECO:0000256" key="7">
    <source>
        <dbReference type="RuleBase" id="RU367071"/>
    </source>
</evidence>
<keyword evidence="11" id="KW-1185">Reference proteome</keyword>
<accession>A0A9P8Q8H6</accession>
<evidence type="ECO:0000256" key="6">
    <source>
        <dbReference type="ARBA" id="ARBA00023242"/>
    </source>
</evidence>
<evidence type="ECO:0000313" key="11">
    <source>
        <dbReference type="Proteomes" id="UP000774326"/>
    </source>
</evidence>
<dbReference type="InterPro" id="IPR039974">
    <property type="entry name" value="Splicing_factor_SLU7"/>
</dbReference>
<reference evidence="10" key="1">
    <citation type="journal article" date="2021" name="Open Biol.">
        <title>Shared evolutionary footprints suggest mitochondrial oxidative damage underlies multiple complex I losses in fungi.</title>
        <authorList>
            <person name="Schikora-Tamarit M.A."/>
            <person name="Marcet-Houben M."/>
            <person name="Nosek J."/>
            <person name="Gabaldon T."/>
        </authorList>
    </citation>
    <scope>NUCLEOTIDE SEQUENCE</scope>
    <source>
        <strain evidence="10">CBS2887</strain>
    </source>
</reference>
<evidence type="ECO:0000256" key="8">
    <source>
        <dbReference type="SAM" id="MobiDB-lite"/>
    </source>
</evidence>
<dbReference type="GO" id="GO:0005681">
    <property type="term" value="C:spliceosomal complex"/>
    <property type="evidence" value="ECO:0007669"/>
    <property type="project" value="UniProtKB-UniRule"/>
</dbReference>
<evidence type="ECO:0000256" key="3">
    <source>
        <dbReference type="ARBA" id="ARBA00022664"/>
    </source>
</evidence>
<dbReference type="PANTHER" id="PTHR12942:SF2">
    <property type="entry name" value="PRE-MRNA-SPLICING FACTOR SLU7"/>
    <property type="match status" value="1"/>
</dbReference>
<feature type="compositionally biased region" description="Polar residues" evidence="8">
    <location>
        <begin position="233"/>
        <end position="249"/>
    </location>
</feature>
<dbReference type="AlphaFoldDB" id="A0A9P8Q8H6"/>
<feature type="region of interest" description="Disordered" evidence="8">
    <location>
        <begin position="1"/>
        <end position="46"/>
    </location>
</feature>
<comment type="caution">
    <text evidence="10">The sequence shown here is derived from an EMBL/GenBank/DDBJ whole genome shotgun (WGS) entry which is preliminary data.</text>
</comment>
<proteinExistence type="inferred from homology"/>
<keyword evidence="3 7" id="KW-0507">mRNA processing</keyword>
<feature type="region of interest" description="Disordered" evidence="8">
    <location>
        <begin position="233"/>
        <end position="296"/>
    </location>
</feature>
<comment type="function">
    <text evidence="7">Involved in pre-mRNA splicing.</text>
</comment>
<reference evidence="10" key="2">
    <citation type="submission" date="2021-01" db="EMBL/GenBank/DDBJ databases">
        <authorList>
            <person name="Schikora-Tamarit M.A."/>
        </authorList>
    </citation>
    <scope>NUCLEOTIDE SEQUENCE</scope>
    <source>
        <strain evidence="10">CBS2887</strain>
    </source>
</reference>
<protein>
    <recommendedName>
        <fullName evidence="7">Pre-mRNA-splicing factor SLU7</fullName>
    </recommendedName>
</protein>
<dbReference type="OrthoDB" id="249612at2759"/>
<dbReference type="EMBL" id="JAEUBG010002298">
    <property type="protein sequence ID" value="KAH3684849.1"/>
    <property type="molecule type" value="Genomic_DNA"/>
</dbReference>
<dbReference type="Pfam" id="PF11708">
    <property type="entry name" value="Slu7"/>
    <property type="match status" value="1"/>
</dbReference>
<feature type="domain" description="Pre-mRNA-splicing factor SLU7" evidence="9">
    <location>
        <begin position="94"/>
        <end position="314"/>
    </location>
</feature>
<evidence type="ECO:0000256" key="2">
    <source>
        <dbReference type="ARBA" id="ARBA00007203"/>
    </source>
</evidence>
<evidence type="ECO:0000259" key="9">
    <source>
        <dbReference type="Pfam" id="PF11708"/>
    </source>
</evidence>
<gene>
    <name evidence="10" type="ORF">WICPIJ_004202</name>
</gene>
<dbReference type="GO" id="GO:0030628">
    <property type="term" value="F:pre-mRNA 3'-splice site binding"/>
    <property type="evidence" value="ECO:0007669"/>
    <property type="project" value="UniProtKB-UniRule"/>
</dbReference>
<evidence type="ECO:0000256" key="4">
    <source>
        <dbReference type="ARBA" id="ARBA00022728"/>
    </source>
</evidence>
<evidence type="ECO:0000256" key="5">
    <source>
        <dbReference type="ARBA" id="ARBA00023187"/>
    </source>
</evidence>
<evidence type="ECO:0000256" key="1">
    <source>
        <dbReference type="ARBA" id="ARBA00004123"/>
    </source>
</evidence>
<dbReference type="InterPro" id="IPR021715">
    <property type="entry name" value="Slu7_dom"/>
</dbReference>
<comment type="subunit">
    <text evidence="7">Associated with the spliceosome.</text>
</comment>
<feature type="compositionally biased region" description="Basic and acidic residues" evidence="8">
    <location>
        <begin position="276"/>
        <end position="293"/>
    </location>
</feature>
<evidence type="ECO:0000313" key="10">
    <source>
        <dbReference type="EMBL" id="KAH3684849.1"/>
    </source>
</evidence>
<dbReference type="Proteomes" id="UP000774326">
    <property type="component" value="Unassembled WGS sequence"/>
</dbReference>
<dbReference type="GO" id="GO:0000398">
    <property type="term" value="P:mRNA splicing, via spliceosome"/>
    <property type="evidence" value="ECO:0007669"/>
    <property type="project" value="UniProtKB-UniRule"/>
</dbReference>
<comment type="subcellular location">
    <subcellularLocation>
        <location evidence="1 7">Nucleus</location>
    </subcellularLocation>
</comment>
<keyword evidence="5 7" id="KW-0508">mRNA splicing</keyword>
<comment type="similarity">
    <text evidence="2 7">Belongs to the SLU7 family.</text>
</comment>
<feature type="compositionally biased region" description="Basic and acidic residues" evidence="8">
    <location>
        <begin position="1"/>
        <end position="13"/>
    </location>
</feature>
<keyword evidence="6 7" id="KW-0539">Nucleus</keyword>
<name>A0A9P8Q8H6_WICPI</name>
<dbReference type="PANTHER" id="PTHR12942">
    <property type="entry name" value="STEP II SPLICING FACTOR SLU7"/>
    <property type="match status" value="1"/>
</dbReference>